<dbReference type="PANTHER" id="PTHR42743:SF10">
    <property type="entry name" value="D-ALANINE AMINOTRANSFERASE"/>
    <property type="match status" value="1"/>
</dbReference>
<evidence type="ECO:0000256" key="8">
    <source>
        <dbReference type="ARBA" id="ARBA00022898"/>
    </source>
</evidence>
<evidence type="ECO:0000256" key="7">
    <source>
        <dbReference type="ARBA" id="ARBA00022679"/>
    </source>
</evidence>
<dbReference type="GO" id="GO:0005829">
    <property type="term" value="C:cytosol"/>
    <property type="evidence" value="ECO:0007669"/>
    <property type="project" value="TreeGrafter"/>
</dbReference>
<keyword evidence="8 11" id="KW-0663">Pyridoxal phosphate</keyword>
<dbReference type="PROSITE" id="PS00770">
    <property type="entry name" value="AA_TRANSFER_CLASS_4"/>
    <property type="match status" value="1"/>
</dbReference>
<evidence type="ECO:0000256" key="10">
    <source>
        <dbReference type="RuleBase" id="RU004106"/>
    </source>
</evidence>
<dbReference type="NCBIfam" id="NF005209">
    <property type="entry name" value="PRK06680.1"/>
    <property type="match status" value="1"/>
</dbReference>
<reference evidence="13" key="2">
    <citation type="submission" date="2020-09" db="EMBL/GenBank/DDBJ databases">
        <authorList>
            <person name="Sun Q."/>
            <person name="Zhou Y."/>
        </authorList>
    </citation>
    <scope>NUCLEOTIDE SEQUENCE</scope>
    <source>
        <strain evidence="13">CGMCC 1.15179</strain>
    </source>
</reference>
<dbReference type="InterPro" id="IPR005784">
    <property type="entry name" value="D_amino_transT"/>
</dbReference>
<dbReference type="Gene3D" id="3.20.10.10">
    <property type="entry name" value="D-amino Acid Aminotransferase, subunit A, domain 2"/>
    <property type="match status" value="1"/>
</dbReference>
<dbReference type="FunFam" id="3.30.470.10:FF:000009">
    <property type="entry name" value="D-alanine aminotransferase"/>
    <property type="match status" value="1"/>
</dbReference>
<dbReference type="InterPro" id="IPR050571">
    <property type="entry name" value="Class-IV_PLP-Dep_Aminotrnsfr"/>
</dbReference>
<comment type="cofactor">
    <cofactor evidence="1 11">
        <name>pyridoxal 5'-phosphate</name>
        <dbReference type="ChEBI" id="CHEBI:597326"/>
    </cofactor>
</comment>
<evidence type="ECO:0000256" key="5">
    <source>
        <dbReference type="ARBA" id="ARBA00021779"/>
    </source>
</evidence>
<comment type="similarity">
    <text evidence="2 10">Belongs to the class-IV pyridoxal-phosphate-dependent aminotransferase family.</text>
</comment>
<keyword evidence="14" id="KW-1185">Reference proteome</keyword>
<dbReference type="CDD" id="cd01558">
    <property type="entry name" value="D-AAT_like"/>
    <property type="match status" value="1"/>
</dbReference>
<dbReference type="PANTHER" id="PTHR42743">
    <property type="entry name" value="AMINO-ACID AMINOTRANSFERASE"/>
    <property type="match status" value="1"/>
</dbReference>
<evidence type="ECO:0000256" key="12">
    <source>
        <dbReference type="RuleBase" id="RU004520"/>
    </source>
</evidence>
<dbReference type="EMBL" id="BMHQ01000003">
    <property type="protein sequence ID" value="GGE10060.1"/>
    <property type="molecule type" value="Genomic_DNA"/>
</dbReference>
<dbReference type="EC" id="2.6.1.21" evidence="4 12"/>
<protein>
    <recommendedName>
        <fullName evidence="5 12">D-alanine aminotransferase</fullName>
        <ecNumber evidence="4 12">2.6.1.21</ecNumber>
    </recommendedName>
</protein>
<reference evidence="13" key="1">
    <citation type="journal article" date="2014" name="Int. J. Syst. Evol. Microbiol.">
        <title>Complete genome sequence of Corynebacterium casei LMG S-19264T (=DSM 44701T), isolated from a smear-ripened cheese.</title>
        <authorList>
            <consortium name="US DOE Joint Genome Institute (JGI-PGF)"/>
            <person name="Walter F."/>
            <person name="Albersmeier A."/>
            <person name="Kalinowski J."/>
            <person name="Ruckert C."/>
        </authorList>
    </citation>
    <scope>NUCLEOTIDE SEQUENCE</scope>
    <source>
        <strain evidence="13">CGMCC 1.15179</strain>
    </source>
</reference>
<dbReference type="GO" id="GO:0008652">
    <property type="term" value="P:amino acid biosynthetic process"/>
    <property type="evidence" value="ECO:0007669"/>
    <property type="project" value="UniProtKB-ARBA"/>
</dbReference>
<dbReference type="InterPro" id="IPR018300">
    <property type="entry name" value="Aminotrans_IV_CS"/>
</dbReference>
<dbReference type="GO" id="GO:0047810">
    <property type="term" value="F:D-alanine-2-oxoglutarate aminotransferase activity"/>
    <property type="evidence" value="ECO:0007669"/>
    <property type="project" value="UniProtKB-EC"/>
</dbReference>
<dbReference type="Proteomes" id="UP000625210">
    <property type="component" value="Unassembled WGS sequence"/>
</dbReference>
<name>A0A8J2VEH1_9BACL</name>
<organism evidence="13 14">
    <name type="scientific">Marinithermofilum abyssi</name>
    <dbReference type="NCBI Taxonomy" id="1571185"/>
    <lineage>
        <taxon>Bacteria</taxon>
        <taxon>Bacillati</taxon>
        <taxon>Bacillota</taxon>
        <taxon>Bacilli</taxon>
        <taxon>Bacillales</taxon>
        <taxon>Thermoactinomycetaceae</taxon>
        <taxon>Marinithermofilum</taxon>
    </lineage>
</organism>
<evidence type="ECO:0000256" key="11">
    <source>
        <dbReference type="RuleBase" id="RU004516"/>
    </source>
</evidence>
<keyword evidence="7" id="KW-0808">Transferase</keyword>
<dbReference type="GO" id="GO:0046416">
    <property type="term" value="P:D-amino acid metabolic process"/>
    <property type="evidence" value="ECO:0007669"/>
    <property type="project" value="InterPro"/>
</dbReference>
<dbReference type="FunFam" id="3.20.10.10:FF:000002">
    <property type="entry name" value="D-alanine aminotransferase"/>
    <property type="match status" value="1"/>
</dbReference>
<keyword evidence="6 13" id="KW-0032">Aminotransferase</keyword>
<evidence type="ECO:0000256" key="4">
    <source>
        <dbReference type="ARBA" id="ARBA00012874"/>
    </source>
</evidence>
<evidence type="ECO:0000313" key="13">
    <source>
        <dbReference type="EMBL" id="GGE10060.1"/>
    </source>
</evidence>
<evidence type="ECO:0000256" key="3">
    <source>
        <dbReference type="ARBA" id="ARBA00011738"/>
    </source>
</evidence>
<dbReference type="RefSeq" id="WP_188646739.1">
    <property type="nucleotide sequence ID" value="NZ_BMHQ01000003.1"/>
</dbReference>
<gene>
    <name evidence="13" type="ORF">GCM10011571_09220</name>
</gene>
<accession>A0A8J2VEH1</accession>
<dbReference type="GO" id="GO:0030170">
    <property type="term" value="F:pyridoxal phosphate binding"/>
    <property type="evidence" value="ECO:0007669"/>
    <property type="project" value="InterPro"/>
</dbReference>
<comment type="catalytic activity">
    <reaction evidence="9 12">
        <text>D-alanine + 2-oxoglutarate = D-glutamate + pyruvate</text>
        <dbReference type="Rhea" id="RHEA:15869"/>
        <dbReference type="ChEBI" id="CHEBI:15361"/>
        <dbReference type="ChEBI" id="CHEBI:16810"/>
        <dbReference type="ChEBI" id="CHEBI:29986"/>
        <dbReference type="ChEBI" id="CHEBI:57416"/>
        <dbReference type="EC" id="2.6.1.21"/>
    </reaction>
</comment>
<evidence type="ECO:0000256" key="2">
    <source>
        <dbReference type="ARBA" id="ARBA00009320"/>
    </source>
</evidence>
<comment type="caution">
    <text evidence="13">The sequence shown here is derived from an EMBL/GenBank/DDBJ whole genome shotgun (WGS) entry which is preliminary data.</text>
</comment>
<dbReference type="Pfam" id="PF01063">
    <property type="entry name" value="Aminotran_4"/>
    <property type="match status" value="1"/>
</dbReference>
<dbReference type="GO" id="GO:0046394">
    <property type="term" value="P:carboxylic acid biosynthetic process"/>
    <property type="evidence" value="ECO:0007669"/>
    <property type="project" value="UniProtKB-ARBA"/>
</dbReference>
<dbReference type="InterPro" id="IPR001544">
    <property type="entry name" value="Aminotrans_IV"/>
</dbReference>
<evidence type="ECO:0000256" key="9">
    <source>
        <dbReference type="ARBA" id="ARBA00047911"/>
    </source>
</evidence>
<dbReference type="InterPro" id="IPR036038">
    <property type="entry name" value="Aminotransferase-like"/>
</dbReference>
<proteinExistence type="inferred from homology"/>
<evidence type="ECO:0000256" key="6">
    <source>
        <dbReference type="ARBA" id="ARBA00022576"/>
    </source>
</evidence>
<dbReference type="Gene3D" id="3.30.470.10">
    <property type="match status" value="1"/>
</dbReference>
<dbReference type="InterPro" id="IPR043131">
    <property type="entry name" value="BCAT-like_N"/>
</dbReference>
<sequence>MILWHDTLIARERAQVDIEDRGYQFGDGIYEVIRVYGGKIFCLSEHLDRFERSAREIKLDLPYSLERLGSLLEDLVRQNQLTDGTVYLQASRGAAPRNHPFPEKAVPVIVAYTKEAPRPMSYLQDGIHTITQEDIRWLRCDIKSLNLLGAVLAKQAAVERGCQESILHRDGRVTEGSSTNVFIVKDGELRTHPANNLILHGITRAVVLELAQELAIPVKETPFFVEELFRADEIFVTSTTMEIAPVVSIDGRKTGSGHPGPVTRRLQEAFEKRI</sequence>
<comment type="subunit">
    <text evidence="3">Homodimer.</text>
</comment>
<evidence type="ECO:0000256" key="1">
    <source>
        <dbReference type="ARBA" id="ARBA00001933"/>
    </source>
</evidence>
<dbReference type="AlphaFoldDB" id="A0A8J2VEH1"/>
<dbReference type="InterPro" id="IPR043132">
    <property type="entry name" value="BCAT-like_C"/>
</dbReference>
<evidence type="ECO:0000313" key="14">
    <source>
        <dbReference type="Proteomes" id="UP000625210"/>
    </source>
</evidence>
<dbReference type="SUPFAM" id="SSF56752">
    <property type="entry name" value="D-aminoacid aminotransferase-like PLP-dependent enzymes"/>
    <property type="match status" value="1"/>
</dbReference>
<comment type="function">
    <text evidence="12">Acts on the D-isomers of alanine, leucine, aspartate, glutamate, aminobutyrate, norvaline and asparagine. The enzyme transfers an amino group from a substrate D-amino acid to the pyridoxal phosphate cofactor to form pyridoxamine and an alpha-keto acid in the first half-reaction.</text>
</comment>
<dbReference type="NCBIfam" id="TIGR01121">
    <property type="entry name" value="D_amino_aminoT"/>
    <property type="match status" value="1"/>
</dbReference>